<reference evidence="3 4" key="1">
    <citation type="journal article" date="2019" name="Int. J. Syst. Evol. Microbiol.">
        <title>The Global Catalogue of Microorganisms (GCM) 10K type strain sequencing project: providing services to taxonomists for standard genome sequencing and annotation.</title>
        <authorList>
            <consortium name="The Broad Institute Genomics Platform"/>
            <consortium name="The Broad Institute Genome Sequencing Center for Infectious Disease"/>
            <person name="Wu L."/>
            <person name="Ma J."/>
        </authorList>
    </citation>
    <scope>NUCLEOTIDE SEQUENCE [LARGE SCALE GENOMIC DNA]</scope>
    <source>
        <strain evidence="3 4">JCM 3325</strain>
    </source>
</reference>
<feature type="transmembrane region" description="Helical" evidence="2">
    <location>
        <begin position="209"/>
        <end position="229"/>
    </location>
</feature>
<keyword evidence="2" id="KW-0472">Membrane</keyword>
<evidence type="ECO:0000313" key="4">
    <source>
        <dbReference type="Proteomes" id="UP001501231"/>
    </source>
</evidence>
<dbReference type="Proteomes" id="UP001501231">
    <property type="component" value="Unassembled WGS sequence"/>
</dbReference>
<sequence length="242" mass="26043">MDLNIPRPEGAPMAPTADPSTTAADHAAQTPARHLPWLALTAVAYALTHHTGVGLAWLGTIGDTRWADWIDILTPYAVLLPAAAVLRAAHAGPRTWTLYLLGAITYVEGHGIHLAANSVGNRAPSDIAHLWDEYIGHYLWYGGVTLVFTALAATLARRTPAHGPLPIALALITGLTYTTNALEGQTALPSIAITAAFSIWGWRTRHHLGRLLTVAFAPALLMLIIYGIWHRGFPEPTDLGWI</sequence>
<evidence type="ECO:0000313" key="3">
    <source>
        <dbReference type="EMBL" id="GAA2440226.1"/>
    </source>
</evidence>
<comment type="caution">
    <text evidence="3">The sequence shown here is derived from an EMBL/GenBank/DDBJ whole genome shotgun (WGS) entry which is preliminary data.</text>
</comment>
<gene>
    <name evidence="3" type="ORF">GCM10010191_64780</name>
</gene>
<keyword evidence="2" id="KW-0812">Transmembrane</keyword>
<organism evidence="3 4">
    <name type="scientific">Actinomadura vinacea</name>
    <dbReference type="NCBI Taxonomy" id="115336"/>
    <lineage>
        <taxon>Bacteria</taxon>
        <taxon>Bacillati</taxon>
        <taxon>Actinomycetota</taxon>
        <taxon>Actinomycetes</taxon>
        <taxon>Streptosporangiales</taxon>
        <taxon>Thermomonosporaceae</taxon>
        <taxon>Actinomadura</taxon>
    </lineage>
</organism>
<name>A0ABN3JWX0_9ACTN</name>
<feature type="transmembrane region" description="Helical" evidence="2">
    <location>
        <begin position="138"/>
        <end position="156"/>
    </location>
</feature>
<dbReference type="EMBL" id="BAAARW010000024">
    <property type="protein sequence ID" value="GAA2440226.1"/>
    <property type="molecule type" value="Genomic_DNA"/>
</dbReference>
<accession>A0ABN3JWX0</accession>
<keyword evidence="2" id="KW-1133">Transmembrane helix</keyword>
<keyword evidence="4" id="KW-1185">Reference proteome</keyword>
<feature type="region of interest" description="Disordered" evidence="1">
    <location>
        <begin position="1"/>
        <end position="26"/>
    </location>
</feature>
<feature type="compositionally biased region" description="Low complexity" evidence="1">
    <location>
        <begin position="11"/>
        <end position="26"/>
    </location>
</feature>
<proteinExistence type="predicted"/>
<evidence type="ECO:0000256" key="1">
    <source>
        <dbReference type="SAM" id="MobiDB-lite"/>
    </source>
</evidence>
<protein>
    <submittedName>
        <fullName evidence="3">Uncharacterized protein</fullName>
    </submittedName>
</protein>
<evidence type="ECO:0000256" key="2">
    <source>
        <dbReference type="SAM" id="Phobius"/>
    </source>
</evidence>
<feature type="transmembrane region" description="Helical" evidence="2">
    <location>
        <begin position="66"/>
        <end position="86"/>
    </location>
</feature>
<feature type="transmembrane region" description="Helical" evidence="2">
    <location>
        <begin position="37"/>
        <end position="60"/>
    </location>
</feature>